<comment type="caution">
    <text evidence="2">The sequence shown here is derived from an EMBL/GenBank/DDBJ whole genome shotgun (WGS) entry which is preliminary data.</text>
</comment>
<reference evidence="2 3" key="1">
    <citation type="journal article" date="2014" name="PLoS Genet.">
        <title>Phylogenetically driven sequencing of extremely halophilic archaea reveals strategies for static and dynamic osmo-response.</title>
        <authorList>
            <person name="Becker E.A."/>
            <person name="Seitzer P.M."/>
            <person name="Tritt A."/>
            <person name="Larsen D."/>
            <person name="Krusor M."/>
            <person name="Yao A.I."/>
            <person name="Wu D."/>
            <person name="Madern D."/>
            <person name="Eisen J.A."/>
            <person name="Darling A.E."/>
            <person name="Facciotti M.T."/>
        </authorList>
    </citation>
    <scope>NUCLEOTIDE SEQUENCE [LARGE SCALE GENOMIC DNA]</scope>
    <source>
        <strain evidence="2 3">JCM 13916</strain>
    </source>
</reference>
<gene>
    <name evidence="2" type="ORF">C462_16170</name>
</gene>
<feature type="region of interest" description="Disordered" evidence="1">
    <location>
        <begin position="36"/>
        <end position="55"/>
    </location>
</feature>
<sequence length="74" mass="7567">MDVSVADDASAYLRLQGKGGDNSAYVTDDGDGGTLSINLDGDNSTAEGGQGVNPDALTEIDSLFTIENQGTQEV</sequence>
<proteinExistence type="predicted"/>
<dbReference type="AlphaFoldDB" id="M0P8S6"/>
<evidence type="ECO:0000313" key="2">
    <source>
        <dbReference type="EMBL" id="EMA66436.1"/>
    </source>
</evidence>
<feature type="compositionally biased region" description="Polar residues" evidence="1">
    <location>
        <begin position="36"/>
        <end position="47"/>
    </location>
</feature>
<evidence type="ECO:0000256" key="1">
    <source>
        <dbReference type="SAM" id="MobiDB-lite"/>
    </source>
</evidence>
<name>M0P8S6_9EURY</name>
<dbReference type="EMBL" id="AOJJ01000096">
    <property type="protein sequence ID" value="EMA66436.1"/>
    <property type="molecule type" value="Genomic_DNA"/>
</dbReference>
<protein>
    <submittedName>
        <fullName evidence="2">Uncharacterized protein</fullName>
    </submittedName>
</protein>
<accession>M0P8S6</accession>
<evidence type="ECO:0000313" key="3">
    <source>
        <dbReference type="Proteomes" id="UP000011528"/>
    </source>
</evidence>
<dbReference type="Proteomes" id="UP000011528">
    <property type="component" value="Unassembled WGS sequence"/>
</dbReference>
<organism evidence="2 3">
    <name type="scientific">Halorubrum distributum JCM 13916</name>
    <dbReference type="NCBI Taxonomy" id="1230455"/>
    <lineage>
        <taxon>Archaea</taxon>
        <taxon>Methanobacteriati</taxon>
        <taxon>Methanobacteriota</taxon>
        <taxon>Stenosarchaea group</taxon>
        <taxon>Halobacteria</taxon>
        <taxon>Halobacteriales</taxon>
        <taxon>Haloferacaceae</taxon>
        <taxon>Halorubrum</taxon>
        <taxon>Halorubrum distributum group</taxon>
    </lineage>
</organism>
<feature type="non-terminal residue" evidence="2">
    <location>
        <position position="74"/>
    </location>
</feature>